<dbReference type="Proteomes" id="UP000007635">
    <property type="component" value="Chromosome VIII"/>
</dbReference>
<dbReference type="Bgee" id="ENSGACG00000012948">
    <property type="expression patterns" value="Expressed in pharyngeal gill and 8 other cell types or tissues"/>
</dbReference>
<dbReference type="SMART" id="SM00020">
    <property type="entry name" value="Tryp_SPc"/>
    <property type="match status" value="1"/>
</dbReference>
<evidence type="ECO:0000313" key="9">
    <source>
        <dbReference type="Proteomes" id="UP000007635"/>
    </source>
</evidence>
<reference evidence="8 9" key="1">
    <citation type="journal article" date="2021" name="G3 (Bethesda)">
        <title>Improved contiguity of the threespine stickleback genome using long-read sequencing.</title>
        <authorList>
            <person name="Nath S."/>
            <person name="Shaw D.E."/>
            <person name="White M.A."/>
        </authorList>
    </citation>
    <scope>NUCLEOTIDE SEQUENCE [LARGE SCALE GENOMIC DNA]</scope>
    <source>
        <strain evidence="8 9">Lake Benthic</strain>
    </source>
</reference>
<dbReference type="PRINTS" id="PR00722">
    <property type="entry name" value="CHYMOTRYPSIN"/>
</dbReference>
<keyword evidence="6" id="KW-0732">Signal</keyword>
<dbReference type="CDD" id="cd00190">
    <property type="entry name" value="Tryp_SPc"/>
    <property type="match status" value="1"/>
</dbReference>
<dbReference type="InParanoid" id="G3PHN5"/>
<comment type="similarity">
    <text evidence="1">Belongs to the peptidase S1 family. Snake venom subfamily.</text>
</comment>
<dbReference type="PANTHER" id="PTHR24271">
    <property type="entry name" value="KALLIKREIN-RELATED"/>
    <property type="match status" value="1"/>
</dbReference>
<dbReference type="InterPro" id="IPR018114">
    <property type="entry name" value="TRYPSIN_HIS"/>
</dbReference>
<dbReference type="OMA" id="KHLRWIN"/>
<evidence type="ECO:0000256" key="4">
    <source>
        <dbReference type="ARBA" id="ARBA00022825"/>
    </source>
</evidence>
<keyword evidence="3" id="KW-0378">Hydrolase</keyword>
<protein>
    <recommendedName>
        <fullName evidence="7">Peptidase S1 domain-containing protein</fullName>
    </recommendedName>
</protein>
<dbReference type="GO" id="GO:0006508">
    <property type="term" value="P:proteolysis"/>
    <property type="evidence" value="ECO:0007669"/>
    <property type="project" value="UniProtKB-KW"/>
</dbReference>
<evidence type="ECO:0000259" key="7">
    <source>
        <dbReference type="PROSITE" id="PS50240"/>
    </source>
</evidence>
<organism evidence="8 9">
    <name type="scientific">Gasterosteus aculeatus aculeatus</name>
    <name type="common">three-spined stickleback</name>
    <dbReference type="NCBI Taxonomy" id="481459"/>
    <lineage>
        <taxon>Eukaryota</taxon>
        <taxon>Metazoa</taxon>
        <taxon>Chordata</taxon>
        <taxon>Craniata</taxon>
        <taxon>Vertebrata</taxon>
        <taxon>Euteleostomi</taxon>
        <taxon>Actinopterygii</taxon>
        <taxon>Neopterygii</taxon>
        <taxon>Teleostei</taxon>
        <taxon>Neoteleostei</taxon>
        <taxon>Acanthomorphata</taxon>
        <taxon>Eupercaria</taxon>
        <taxon>Perciformes</taxon>
        <taxon>Cottioidei</taxon>
        <taxon>Gasterosteales</taxon>
        <taxon>Gasterosteidae</taxon>
        <taxon>Gasterosteus</taxon>
    </lineage>
</organism>
<dbReference type="RefSeq" id="XP_040039384.1">
    <property type="nucleotide sequence ID" value="XM_040183450.1"/>
</dbReference>
<evidence type="ECO:0000313" key="8">
    <source>
        <dbReference type="Ensembl" id="ENSGACP00000017111.2"/>
    </source>
</evidence>
<dbReference type="PROSITE" id="PS50240">
    <property type="entry name" value="TRYPSIN_DOM"/>
    <property type="match status" value="1"/>
</dbReference>
<dbReference type="AlphaFoldDB" id="G3PHN5"/>
<keyword evidence="2" id="KW-0645">Protease</keyword>
<evidence type="ECO:0000256" key="1">
    <source>
        <dbReference type="ARBA" id="ARBA00009228"/>
    </source>
</evidence>
<dbReference type="Ensembl" id="ENSGACT00000017145.2">
    <property type="protein sequence ID" value="ENSGACP00000017111.2"/>
    <property type="gene ID" value="ENSGACG00000012935.2"/>
</dbReference>
<proteinExistence type="inferred from homology"/>
<keyword evidence="9" id="KW-1185">Reference proteome</keyword>
<dbReference type="eggNOG" id="KOG3627">
    <property type="taxonomic scope" value="Eukaryota"/>
</dbReference>
<dbReference type="InterPro" id="IPR001314">
    <property type="entry name" value="Peptidase_S1A"/>
</dbReference>
<evidence type="ECO:0000256" key="3">
    <source>
        <dbReference type="ARBA" id="ARBA00022801"/>
    </source>
</evidence>
<keyword evidence="5" id="KW-1015">Disulfide bond</keyword>
<evidence type="ECO:0000256" key="2">
    <source>
        <dbReference type="ARBA" id="ARBA00022670"/>
    </source>
</evidence>
<evidence type="ECO:0000256" key="5">
    <source>
        <dbReference type="ARBA" id="ARBA00023157"/>
    </source>
</evidence>
<name>G3PHN5_GASAC</name>
<reference evidence="8" key="2">
    <citation type="submission" date="2025-08" db="UniProtKB">
        <authorList>
            <consortium name="Ensembl"/>
        </authorList>
    </citation>
    <scope>IDENTIFICATION</scope>
</reference>
<dbReference type="Gene3D" id="2.40.10.10">
    <property type="entry name" value="Trypsin-like serine proteases"/>
    <property type="match status" value="2"/>
</dbReference>
<evidence type="ECO:0000256" key="6">
    <source>
        <dbReference type="SAM" id="SignalP"/>
    </source>
</evidence>
<reference evidence="8" key="3">
    <citation type="submission" date="2025-09" db="UniProtKB">
        <authorList>
            <consortium name="Ensembl"/>
        </authorList>
    </citation>
    <scope>IDENTIFICATION</scope>
</reference>
<dbReference type="GeneTree" id="ENSGT00940000162161"/>
<dbReference type="GeneID" id="120823463"/>
<sequence length="249" mass="27406">MLAAHKLLLLHILASLGPIDGSKIINGSIAPEHSLPYMVSVQSVDDHINGHICGGFLVSEDFVLTAAHCDNKIEQVAVGINNLNDNNRKLMDVEGRYKHPSYSSVGHGYDIMLLKLSSKVKLDKAVQTIPLATSETSGGQRCHVAGWGRTEKIYKSDDLRVVDVSILDLEECRKIWGRLPDKVICAGGYETRKGFCQGDSGGPLVCDGEAVGVVSFNRYQICEYPDKPNVYTDVYEHLAWIQKTIKSYS</sequence>
<feature type="signal peptide" evidence="6">
    <location>
        <begin position="1"/>
        <end position="21"/>
    </location>
</feature>
<dbReference type="FunFam" id="2.40.10.10:FF:000010">
    <property type="entry name" value="Kallikrein related peptidase 11"/>
    <property type="match status" value="1"/>
</dbReference>
<dbReference type="PROSITE" id="PS00134">
    <property type="entry name" value="TRYPSIN_HIS"/>
    <property type="match status" value="1"/>
</dbReference>
<dbReference type="PANTHER" id="PTHR24271:SF87">
    <property type="entry name" value="ARGININE ESTERASE-LIKE-RELATED"/>
    <property type="match status" value="1"/>
</dbReference>
<dbReference type="InterPro" id="IPR001254">
    <property type="entry name" value="Trypsin_dom"/>
</dbReference>
<dbReference type="GO" id="GO:0004252">
    <property type="term" value="F:serine-type endopeptidase activity"/>
    <property type="evidence" value="ECO:0007669"/>
    <property type="project" value="InterPro"/>
</dbReference>
<accession>G3PHN5</accession>
<feature type="chain" id="PRO_5043747001" description="Peptidase S1 domain-containing protein" evidence="6">
    <location>
        <begin position="22"/>
        <end position="249"/>
    </location>
</feature>
<dbReference type="STRING" id="69293.ENSGACP00000017111"/>
<dbReference type="InterPro" id="IPR009003">
    <property type="entry name" value="Peptidase_S1_PA"/>
</dbReference>
<keyword evidence="4" id="KW-0720">Serine protease</keyword>
<dbReference type="SUPFAM" id="SSF50494">
    <property type="entry name" value="Trypsin-like serine proteases"/>
    <property type="match status" value="1"/>
</dbReference>
<dbReference type="InterPro" id="IPR043504">
    <property type="entry name" value="Peptidase_S1_PA_chymotrypsin"/>
</dbReference>
<dbReference type="MEROPS" id="S01.B89"/>
<feature type="domain" description="Peptidase S1" evidence="7">
    <location>
        <begin position="24"/>
        <end position="246"/>
    </location>
</feature>
<dbReference type="Pfam" id="PF00089">
    <property type="entry name" value="Trypsin"/>
    <property type="match status" value="1"/>
</dbReference>